<feature type="region of interest" description="Disordered" evidence="1">
    <location>
        <begin position="45"/>
        <end position="89"/>
    </location>
</feature>
<organism evidence="3 4">
    <name type="scientific">Actinomortierella ambigua</name>
    <dbReference type="NCBI Taxonomy" id="1343610"/>
    <lineage>
        <taxon>Eukaryota</taxon>
        <taxon>Fungi</taxon>
        <taxon>Fungi incertae sedis</taxon>
        <taxon>Mucoromycota</taxon>
        <taxon>Mortierellomycotina</taxon>
        <taxon>Mortierellomycetes</taxon>
        <taxon>Mortierellales</taxon>
        <taxon>Mortierellaceae</taxon>
        <taxon>Actinomortierella</taxon>
    </lineage>
</organism>
<evidence type="ECO:0000313" key="4">
    <source>
        <dbReference type="Proteomes" id="UP000807716"/>
    </source>
</evidence>
<sequence>MQALTPILINLLFPRSASTQAGESEPSAFSDGYLDGQDDYVTSATHHGRRVRQARRHHSTGALYGRQLASTAEADSHHGTMPRRSKRMSLDPYAIFDALQPPQYHRYQEQQPQPSSLERETSISSLPPLASSFSTRTLSSHRPAAPAGLNITGVPAASSSASSNLHRQHRHRSAHSHREEGEDHTVASAAVSDLYYQPGDEHEHLVESEWVVATSPTSISSPRPSTCSMTSSFSSSSSSYSSLCEPLTPTSATYSRYHSNDQFRKPASTLQYHSQQLQHESHPDSSAPYALSNKDTAAGQPLFVSLASHQWTALDDE</sequence>
<feature type="region of interest" description="Disordered" evidence="1">
    <location>
        <begin position="214"/>
        <end position="239"/>
    </location>
</feature>
<comment type="caution">
    <text evidence="3">The sequence shown here is derived from an EMBL/GenBank/DDBJ whole genome shotgun (WGS) entry which is preliminary data.</text>
</comment>
<feature type="region of interest" description="Disordered" evidence="1">
    <location>
        <begin position="101"/>
        <end position="185"/>
    </location>
</feature>
<evidence type="ECO:0000313" key="3">
    <source>
        <dbReference type="EMBL" id="KAG0254880.1"/>
    </source>
</evidence>
<dbReference type="OrthoDB" id="2443101at2759"/>
<feature type="compositionally biased region" description="Basic residues" evidence="1">
    <location>
        <begin position="46"/>
        <end position="59"/>
    </location>
</feature>
<proteinExistence type="predicted"/>
<feature type="compositionally biased region" description="Basic and acidic residues" evidence="1">
    <location>
        <begin position="176"/>
        <end position="185"/>
    </location>
</feature>
<accession>A0A9P6PYL5</accession>
<evidence type="ECO:0000256" key="2">
    <source>
        <dbReference type="SAM" id="SignalP"/>
    </source>
</evidence>
<dbReference type="Proteomes" id="UP000807716">
    <property type="component" value="Unassembled WGS sequence"/>
</dbReference>
<keyword evidence="4" id="KW-1185">Reference proteome</keyword>
<protein>
    <submittedName>
        <fullName evidence="3">Uncharacterized protein</fullName>
    </submittedName>
</protein>
<feature type="compositionally biased region" description="Polar residues" evidence="1">
    <location>
        <begin position="131"/>
        <end position="140"/>
    </location>
</feature>
<gene>
    <name evidence="3" type="ORF">DFQ27_006582</name>
</gene>
<feature type="region of interest" description="Disordered" evidence="1">
    <location>
        <begin position="270"/>
        <end position="293"/>
    </location>
</feature>
<feature type="signal peptide" evidence="2">
    <location>
        <begin position="1"/>
        <end position="19"/>
    </location>
</feature>
<evidence type="ECO:0000256" key="1">
    <source>
        <dbReference type="SAM" id="MobiDB-lite"/>
    </source>
</evidence>
<feature type="compositionally biased region" description="Basic residues" evidence="1">
    <location>
        <begin position="166"/>
        <end position="175"/>
    </location>
</feature>
<name>A0A9P6PYL5_9FUNG</name>
<keyword evidence="2" id="KW-0732">Signal</keyword>
<reference evidence="3" key="1">
    <citation type="journal article" date="2020" name="Fungal Divers.">
        <title>Resolving the Mortierellaceae phylogeny through synthesis of multi-gene phylogenetics and phylogenomics.</title>
        <authorList>
            <person name="Vandepol N."/>
            <person name="Liber J."/>
            <person name="Desiro A."/>
            <person name="Na H."/>
            <person name="Kennedy M."/>
            <person name="Barry K."/>
            <person name="Grigoriev I.V."/>
            <person name="Miller A.N."/>
            <person name="O'Donnell K."/>
            <person name="Stajich J.E."/>
            <person name="Bonito G."/>
        </authorList>
    </citation>
    <scope>NUCLEOTIDE SEQUENCE</scope>
    <source>
        <strain evidence="3">BC1065</strain>
    </source>
</reference>
<feature type="chain" id="PRO_5040416944" evidence="2">
    <location>
        <begin position="20"/>
        <end position="317"/>
    </location>
</feature>
<dbReference type="AlphaFoldDB" id="A0A9P6PYL5"/>
<dbReference type="EMBL" id="JAAAJB010000491">
    <property type="protein sequence ID" value="KAG0254880.1"/>
    <property type="molecule type" value="Genomic_DNA"/>
</dbReference>